<evidence type="ECO:0000313" key="6">
    <source>
        <dbReference type="Proteomes" id="UP000265515"/>
    </source>
</evidence>
<keyword evidence="6" id="KW-1185">Reference proteome</keyword>
<name>A0A388M607_CHABU</name>
<dbReference type="InterPro" id="IPR018181">
    <property type="entry name" value="Heat_shock_70_CS"/>
</dbReference>
<dbReference type="STRING" id="69332.A0A388M607"/>
<keyword evidence="1 3" id="KW-0547">Nucleotide-binding</keyword>
<protein>
    <submittedName>
        <fullName evidence="5">Uncharacterized protein</fullName>
    </submittedName>
</protein>
<dbReference type="PROSITE" id="PS00329">
    <property type="entry name" value="HSP70_2"/>
    <property type="match status" value="1"/>
</dbReference>
<organism evidence="5 6">
    <name type="scientific">Chara braunii</name>
    <name type="common">Braun's stonewort</name>
    <dbReference type="NCBI Taxonomy" id="69332"/>
    <lineage>
        <taxon>Eukaryota</taxon>
        <taxon>Viridiplantae</taxon>
        <taxon>Streptophyta</taxon>
        <taxon>Charophyceae</taxon>
        <taxon>Charales</taxon>
        <taxon>Characeae</taxon>
        <taxon>Chara</taxon>
    </lineage>
</organism>
<dbReference type="InterPro" id="IPR043129">
    <property type="entry name" value="ATPase_NBD"/>
</dbReference>
<evidence type="ECO:0000256" key="4">
    <source>
        <dbReference type="SAM" id="MobiDB-lite"/>
    </source>
</evidence>
<dbReference type="GO" id="GO:0005524">
    <property type="term" value="F:ATP binding"/>
    <property type="evidence" value="ECO:0007669"/>
    <property type="project" value="UniProtKB-KW"/>
</dbReference>
<accession>A0A388M607</accession>
<feature type="region of interest" description="Disordered" evidence="4">
    <location>
        <begin position="22"/>
        <end position="42"/>
    </location>
</feature>
<comment type="similarity">
    <text evidence="3">Belongs to the heat shock protein 70 family.</text>
</comment>
<dbReference type="FunFam" id="3.90.640.10:FF:000003">
    <property type="entry name" value="Molecular chaperone DnaK"/>
    <property type="match status" value="1"/>
</dbReference>
<evidence type="ECO:0000256" key="2">
    <source>
        <dbReference type="ARBA" id="ARBA00022840"/>
    </source>
</evidence>
<dbReference type="SUPFAM" id="SSF100920">
    <property type="entry name" value="Heat shock protein 70kD (HSP70), peptide-binding domain"/>
    <property type="match status" value="1"/>
</dbReference>
<evidence type="ECO:0000256" key="1">
    <source>
        <dbReference type="ARBA" id="ARBA00022741"/>
    </source>
</evidence>
<dbReference type="FunFam" id="3.30.30.30:FF:000001">
    <property type="entry name" value="heat shock 70 kDa protein-like"/>
    <property type="match status" value="1"/>
</dbReference>
<keyword evidence="2 3" id="KW-0067">ATP-binding</keyword>
<proteinExistence type="inferred from homology"/>
<dbReference type="Proteomes" id="UP000265515">
    <property type="component" value="Unassembled WGS sequence"/>
</dbReference>
<dbReference type="PRINTS" id="PR00301">
    <property type="entry name" value="HEATSHOCK70"/>
</dbReference>
<evidence type="ECO:0000256" key="3">
    <source>
        <dbReference type="RuleBase" id="RU003322"/>
    </source>
</evidence>
<dbReference type="Gene3D" id="2.60.34.10">
    <property type="entry name" value="Substrate Binding Domain Of DNAk, Chain A, domain 1"/>
    <property type="match status" value="1"/>
</dbReference>
<dbReference type="Gene3D" id="3.90.640.10">
    <property type="entry name" value="Actin, Chain A, domain 4"/>
    <property type="match status" value="1"/>
</dbReference>
<dbReference type="SUPFAM" id="SSF53067">
    <property type="entry name" value="Actin-like ATPase domain"/>
    <property type="match status" value="2"/>
</dbReference>
<dbReference type="Gene3D" id="3.30.420.40">
    <property type="match status" value="2"/>
</dbReference>
<dbReference type="InterPro" id="IPR029047">
    <property type="entry name" value="HSP70_peptide-bd_sf"/>
</dbReference>
<dbReference type="PANTHER" id="PTHR19375">
    <property type="entry name" value="HEAT SHOCK PROTEIN 70KDA"/>
    <property type="match status" value="1"/>
</dbReference>
<sequence>MAWPARGRVFVGELRIEFPRKTETRHSRTRKGPTKTIGGKEIENSDNLGTSNCCVALNRGPDKIEIVPNDLGKRLTPSYVAFSDEQCLVGDAAKKYGLKYPDRCVFEVKRLIGRSFHDCNVQQDSKMWPFQVLAGPKSEVLIGVQKGAKTGADDGQAQRSTFTPEEISAILLRRMKKFAEDYAGGLTIRDAVITVPAYFNDSQRQATRDAGERAGLRVLRLMSEPTAAALAYGQQNLIGKGSFDRKIRGGLEKKILVFDLGGGTFDVSLITVKAGPSGEAQFLVNAVAGDGHLGGADFDSRVLAHVAEEFARQCGEDITRKPKVMAKLRSAVIEAKHALSSQLEIDIDLDYGDQTPSTKIGRATFEMLNRELFEECMEIVLRALRAAGVSKDEITEVVLAGGSTRIPIVQDKLTALFGKPPLKAIHPDEAVAYGAAVQAGLLLAISDKCDEGAAVAGSNPPPPKVSIQDVTPLSIGTDSDMDMMAVLIRRNTPIPAKGKAQFFCSMDYQPAMQFKLFEGERALCSANRYLGEFTLTGFTPVPASGKPVAQLLLTIDEDGILHATAEATDNHRELGMTQGVTIQTGKGTLIKDDAHAVAAATGGGSAMAANTAQDEAEDKAIRAAYDSRKRLRELAWAIRQQYHSACYLLCSQRAQQILNAMPRETKLLPQSEYERMIYELQMIRGR</sequence>
<dbReference type="Gramene" id="GBG89945">
    <property type="protein sequence ID" value="GBG89945"/>
    <property type="gene ID" value="CBR_g50035"/>
</dbReference>
<reference evidence="5 6" key="1">
    <citation type="journal article" date="2018" name="Cell">
        <title>The Chara Genome: Secondary Complexity and Implications for Plant Terrestrialization.</title>
        <authorList>
            <person name="Nishiyama T."/>
            <person name="Sakayama H."/>
            <person name="Vries J.D."/>
            <person name="Buschmann H."/>
            <person name="Saint-Marcoux D."/>
            <person name="Ullrich K.K."/>
            <person name="Haas F.B."/>
            <person name="Vanderstraeten L."/>
            <person name="Becker D."/>
            <person name="Lang D."/>
            <person name="Vosolsobe S."/>
            <person name="Rombauts S."/>
            <person name="Wilhelmsson P.K.I."/>
            <person name="Janitza P."/>
            <person name="Kern R."/>
            <person name="Heyl A."/>
            <person name="Rumpler F."/>
            <person name="Villalobos L.I.A.C."/>
            <person name="Clay J.M."/>
            <person name="Skokan R."/>
            <person name="Toyoda A."/>
            <person name="Suzuki Y."/>
            <person name="Kagoshima H."/>
            <person name="Schijlen E."/>
            <person name="Tajeshwar N."/>
            <person name="Catarino B."/>
            <person name="Hetherington A.J."/>
            <person name="Saltykova A."/>
            <person name="Bonnot C."/>
            <person name="Breuninger H."/>
            <person name="Symeonidi A."/>
            <person name="Radhakrishnan G.V."/>
            <person name="Van Nieuwerburgh F."/>
            <person name="Deforce D."/>
            <person name="Chang C."/>
            <person name="Karol K.G."/>
            <person name="Hedrich R."/>
            <person name="Ulvskov P."/>
            <person name="Glockner G."/>
            <person name="Delwiche C.F."/>
            <person name="Petrasek J."/>
            <person name="Van de Peer Y."/>
            <person name="Friml J."/>
            <person name="Beilby M."/>
            <person name="Dolan L."/>
            <person name="Kohara Y."/>
            <person name="Sugano S."/>
            <person name="Fujiyama A."/>
            <person name="Delaux P.-M."/>
            <person name="Quint M."/>
            <person name="TheiBen G."/>
            <person name="Hagemann M."/>
            <person name="Harholt J."/>
            <person name="Dunand C."/>
            <person name="Zachgo S."/>
            <person name="Langdale J."/>
            <person name="Maumus F."/>
            <person name="Straeten D.V.D."/>
            <person name="Gould S.B."/>
            <person name="Rensing S.A."/>
        </authorList>
    </citation>
    <scope>NUCLEOTIDE SEQUENCE [LARGE SCALE GENOMIC DNA]</scope>
    <source>
        <strain evidence="5 6">S276</strain>
    </source>
</reference>
<evidence type="ECO:0000313" key="5">
    <source>
        <dbReference type="EMBL" id="GBG89945.1"/>
    </source>
</evidence>
<gene>
    <name evidence="5" type="ORF">CBR_g50035</name>
</gene>
<dbReference type="Pfam" id="PF00012">
    <property type="entry name" value="HSP70"/>
    <property type="match status" value="1"/>
</dbReference>
<dbReference type="PROSITE" id="PS01036">
    <property type="entry name" value="HSP70_3"/>
    <property type="match status" value="1"/>
</dbReference>
<dbReference type="EMBL" id="BFEA01000773">
    <property type="protein sequence ID" value="GBG89945.1"/>
    <property type="molecule type" value="Genomic_DNA"/>
</dbReference>
<dbReference type="InterPro" id="IPR013126">
    <property type="entry name" value="Hsp_70_fam"/>
</dbReference>
<comment type="caution">
    <text evidence="5">The sequence shown here is derived from an EMBL/GenBank/DDBJ whole genome shotgun (WGS) entry which is preliminary data.</text>
</comment>
<dbReference type="GO" id="GO:0140662">
    <property type="term" value="F:ATP-dependent protein folding chaperone"/>
    <property type="evidence" value="ECO:0007669"/>
    <property type="project" value="InterPro"/>
</dbReference>
<dbReference type="CDD" id="cd24028">
    <property type="entry name" value="ASKHA_NBD_HSP70_HSPA1-like"/>
    <property type="match status" value="1"/>
</dbReference>
<dbReference type="AlphaFoldDB" id="A0A388M607"/>